<gene>
    <name evidence="1" type="ORF">H9746_01660</name>
</gene>
<reference evidence="1" key="1">
    <citation type="journal article" date="2021" name="PeerJ">
        <title>Extensive microbial diversity within the chicken gut microbiome revealed by metagenomics and culture.</title>
        <authorList>
            <person name="Gilroy R."/>
            <person name="Ravi A."/>
            <person name="Getino M."/>
            <person name="Pursley I."/>
            <person name="Horton D.L."/>
            <person name="Alikhan N.F."/>
            <person name="Baker D."/>
            <person name="Gharbi K."/>
            <person name="Hall N."/>
            <person name="Watson M."/>
            <person name="Adriaenssens E.M."/>
            <person name="Foster-Nyarko E."/>
            <person name="Jarju S."/>
            <person name="Secka A."/>
            <person name="Antonio M."/>
            <person name="Oren A."/>
            <person name="Chaudhuri R.R."/>
            <person name="La Ragione R."/>
            <person name="Hildebrand F."/>
            <person name="Pallen M.J."/>
        </authorList>
    </citation>
    <scope>NUCLEOTIDE SEQUENCE</scope>
    <source>
        <strain evidence="1">CHK193-4272</strain>
    </source>
</reference>
<reference evidence="1" key="2">
    <citation type="submission" date="2021-04" db="EMBL/GenBank/DDBJ databases">
        <authorList>
            <person name="Gilroy R."/>
        </authorList>
    </citation>
    <scope>NUCLEOTIDE SEQUENCE</scope>
    <source>
        <strain evidence="1">CHK193-4272</strain>
    </source>
</reference>
<dbReference type="Pfam" id="PF12672">
    <property type="entry name" value="DUF3793"/>
    <property type="match status" value="1"/>
</dbReference>
<proteinExistence type="predicted"/>
<evidence type="ECO:0000313" key="2">
    <source>
        <dbReference type="Proteomes" id="UP000886808"/>
    </source>
</evidence>
<protein>
    <submittedName>
        <fullName evidence="1">DUF3793 family protein</fullName>
    </submittedName>
</protein>
<dbReference type="AlphaFoldDB" id="A0A9D1PGG8"/>
<sequence length="193" mass="22689">MVSISLFEQELVHHCSPAFAKLKPANLVCFQKQKFPNFDEDYKEYKTKLKKFGIEIEELCSCDKRHLVLVYQKDALEHQLKRPEILNQLKRYGYPDGDLNTKLQFLSERLSKTNGFPHEIGLFLGYPLRDVLAFEHYKGEGAKLCGYWKVYFDVENAKKTFDIFDKCRDKFEERLFSGKTLAQLLEMQLMLTA</sequence>
<organism evidence="1 2">
    <name type="scientific">Candidatus Butyricicoccus avistercoris</name>
    <dbReference type="NCBI Taxonomy" id="2838518"/>
    <lineage>
        <taxon>Bacteria</taxon>
        <taxon>Bacillati</taxon>
        <taxon>Bacillota</taxon>
        <taxon>Clostridia</taxon>
        <taxon>Eubacteriales</taxon>
        <taxon>Butyricicoccaceae</taxon>
        <taxon>Butyricicoccus</taxon>
    </lineage>
</organism>
<dbReference type="EMBL" id="DXIE01000014">
    <property type="protein sequence ID" value="HIV61547.1"/>
    <property type="molecule type" value="Genomic_DNA"/>
</dbReference>
<dbReference type="Proteomes" id="UP000886808">
    <property type="component" value="Unassembled WGS sequence"/>
</dbReference>
<comment type="caution">
    <text evidence="1">The sequence shown here is derived from an EMBL/GenBank/DDBJ whole genome shotgun (WGS) entry which is preliminary data.</text>
</comment>
<dbReference type="InterPro" id="IPR024523">
    <property type="entry name" value="DUF3793"/>
</dbReference>
<accession>A0A9D1PGG8</accession>
<name>A0A9D1PGG8_9FIRM</name>
<evidence type="ECO:0000313" key="1">
    <source>
        <dbReference type="EMBL" id="HIV61547.1"/>
    </source>
</evidence>